<dbReference type="InterPro" id="IPR040442">
    <property type="entry name" value="Pyrv_kinase-like_dom_sf"/>
</dbReference>
<dbReference type="Gene3D" id="3.20.20.60">
    <property type="entry name" value="Phosphoenolpyruvate-binding domains"/>
    <property type="match status" value="1"/>
</dbReference>
<dbReference type="SUPFAM" id="SSF50621">
    <property type="entry name" value="Alanine racemase C-terminal domain-like"/>
    <property type="match status" value="1"/>
</dbReference>
<proteinExistence type="predicted"/>
<evidence type="ECO:0000256" key="1">
    <source>
        <dbReference type="SAM" id="MobiDB-lite"/>
    </source>
</evidence>
<sequence>MTVCGQLCTPKDVLARDIPAAALCTGYRIAFGLAGTHAWNIADHDFLVRPPPGLHFLGDDSTGAPIMIRTATVIKRLVKDTPVQGLLWSSPAPALVGMIGCAGYDFVVIDTEHTLLDLERGETDGILTSGGIDMLLPGPADLCYGVPWDCDNPWSPPPSTDSMPPASPTGSVLRHSAVPRTGRALA</sequence>
<evidence type="ECO:0000313" key="3">
    <source>
        <dbReference type="Proteomes" id="UP001611450"/>
    </source>
</evidence>
<dbReference type="EMBL" id="JBIRXV010000013">
    <property type="protein sequence ID" value="MFI2325483.1"/>
    <property type="molecule type" value="Genomic_DNA"/>
</dbReference>
<feature type="region of interest" description="Disordered" evidence="1">
    <location>
        <begin position="155"/>
        <end position="186"/>
    </location>
</feature>
<evidence type="ECO:0000313" key="2">
    <source>
        <dbReference type="EMBL" id="MFI2325483.1"/>
    </source>
</evidence>
<dbReference type="SUPFAM" id="SSF51621">
    <property type="entry name" value="Phosphoenolpyruvate/pyruvate domain"/>
    <property type="match status" value="1"/>
</dbReference>
<organism evidence="2 3">
    <name type="scientific">Nocardia beijingensis</name>
    <dbReference type="NCBI Taxonomy" id="95162"/>
    <lineage>
        <taxon>Bacteria</taxon>
        <taxon>Bacillati</taxon>
        <taxon>Actinomycetota</taxon>
        <taxon>Actinomycetes</taxon>
        <taxon>Mycobacteriales</taxon>
        <taxon>Nocardiaceae</taxon>
        <taxon>Nocardia</taxon>
    </lineage>
</organism>
<name>A0ABW7WR67_9NOCA</name>
<dbReference type="Gene3D" id="2.40.37.10">
    <property type="entry name" value="Lyase, Ornithine Decarboxylase, Chain A, domain 1"/>
    <property type="match status" value="1"/>
</dbReference>
<keyword evidence="3" id="KW-1185">Reference proteome</keyword>
<accession>A0ABW7WR67</accession>
<dbReference type="InterPro" id="IPR009006">
    <property type="entry name" value="Ala_racemase/Decarboxylase_C"/>
</dbReference>
<dbReference type="RefSeq" id="WP_396949272.1">
    <property type="nucleotide sequence ID" value="NZ_JBIRXV010000013.1"/>
</dbReference>
<dbReference type="InterPro" id="IPR015813">
    <property type="entry name" value="Pyrv/PenolPyrv_kinase-like_dom"/>
</dbReference>
<protein>
    <recommendedName>
        <fullName evidence="4">HpcH/HpaI aldolase/citrate lyase domain-containing protein</fullName>
    </recommendedName>
</protein>
<reference evidence="2 3" key="1">
    <citation type="submission" date="2024-10" db="EMBL/GenBank/DDBJ databases">
        <title>The Natural Products Discovery Center: Release of the First 8490 Sequenced Strains for Exploring Actinobacteria Biosynthetic Diversity.</title>
        <authorList>
            <person name="Kalkreuter E."/>
            <person name="Kautsar S.A."/>
            <person name="Yang D."/>
            <person name="Bader C.D."/>
            <person name="Teijaro C.N."/>
            <person name="Fluegel L."/>
            <person name="Davis C.M."/>
            <person name="Simpson J.R."/>
            <person name="Lauterbach L."/>
            <person name="Steele A.D."/>
            <person name="Gui C."/>
            <person name="Meng S."/>
            <person name="Li G."/>
            <person name="Viehrig K."/>
            <person name="Ye F."/>
            <person name="Su P."/>
            <person name="Kiefer A.F."/>
            <person name="Nichols A."/>
            <person name="Cepeda A.J."/>
            <person name="Yan W."/>
            <person name="Fan B."/>
            <person name="Jiang Y."/>
            <person name="Adhikari A."/>
            <person name="Zheng C.-J."/>
            <person name="Schuster L."/>
            <person name="Cowan T.M."/>
            <person name="Smanski M.J."/>
            <person name="Chevrette M.G."/>
            <person name="De Carvalho L.P.S."/>
            <person name="Shen B."/>
        </authorList>
    </citation>
    <scope>NUCLEOTIDE SEQUENCE [LARGE SCALE GENOMIC DNA]</scope>
    <source>
        <strain evidence="2 3">NPDC019626</strain>
    </source>
</reference>
<comment type="caution">
    <text evidence="2">The sequence shown here is derived from an EMBL/GenBank/DDBJ whole genome shotgun (WGS) entry which is preliminary data.</text>
</comment>
<evidence type="ECO:0008006" key="4">
    <source>
        <dbReference type="Google" id="ProtNLM"/>
    </source>
</evidence>
<gene>
    <name evidence="2" type="ORF">ACH47G_33780</name>
</gene>
<dbReference type="Proteomes" id="UP001611450">
    <property type="component" value="Unassembled WGS sequence"/>
</dbReference>